<dbReference type="OrthoDB" id="3254930at2759"/>
<feature type="domain" description="Helitron helicase-like" evidence="1">
    <location>
        <begin position="3"/>
        <end position="199"/>
    </location>
</feature>
<evidence type="ECO:0000259" key="1">
    <source>
        <dbReference type="Pfam" id="PF14214"/>
    </source>
</evidence>
<accession>A0A166EIT4</accession>
<dbReference type="AlphaFoldDB" id="A0A166EIT4"/>
<gene>
    <name evidence="2" type="ORF">FIBSPDRAFT_705699</name>
</gene>
<name>A0A166EIT4_9AGAM</name>
<protein>
    <recommendedName>
        <fullName evidence="1">Helitron helicase-like domain-containing protein</fullName>
    </recommendedName>
</protein>
<dbReference type="STRING" id="436010.A0A166EIT4"/>
<dbReference type="InterPro" id="IPR025476">
    <property type="entry name" value="Helitron_helicase-like"/>
</dbReference>
<organism evidence="2 3">
    <name type="scientific">Athelia psychrophila</name>
    <dbReference type="NCBI Taxonomy" id="1759441"/>
    <lineage>
        <taxon>Eukaryota</taxon>
        <taxon>Fungi</taxon>
        <taxon>Dikarya</taxon>
        <taxon>Basidiomycota</taxon>
        <taxon>Agaricomycotina</taxon>
        <taxon>Agaricomycetes</taxon>
        <taxon>Agaricomycetidae</taxon>
        <taxon>Atheliales</taxon>
        <taxon>Atheliaceae</taxon>
        <taxon>Athelia</taxon>
    </lineage>
</organism>
<dbReference type="Proteomes" id="UP000076532">
    <property type="component" value="Unassembled WGS sequence"/>
</dbReference>
<evidence type="ECO:0000313" key="3">
    <source>
        <dbReference type="Proteomes" id="UP000076532"/>
    </source>
</evidence>
<evidence type="ECO:0000313" key="2">
    <source>
        <dbReference type="EMBL" id="KZP15808.1"/>
    </source>
</evidence>
<proteinExistence type="predicted"/>
<dbReference type="EMBL" id="KV417600">
    <property type="protein sequence ID" value="KZP15808.1"/>
    <property type="molecule type" value="Genomic_DNA"/>
</dbReference>
<feature type="non-terminal residue" evidence="2">
    <location>
        <position position="200"/>
    </location>
</feature>
<dbReference type="Pfam" id="PF14214">
    <property type="entry name" value="Helitron_like_N"/>
    <property type="match status" value="1"/>
</dbReference>
<reference evidence="2 3" key="1">
    <citation type="journal article" date="2016" name="Mol. Biol. Evol.">
        <title>Comparative Genomics of Early-Diverging Mushroom-Forming Fungi Provides Insights into the Origins of Lignocellulose Decay Capabilities.</title>
        <authorList>
            <person name="Nagy L.G."/>
            <person name="Riley R."/>
            <person name="Tritt A."/>
            <person name="Adam C."/>
            <person name="Daum C."/>
            <person name="Floudas D."/>
            <person name="Sun H."/>
            <person name="Yadav J.S."/>
            <person name="Pangilinan J."/>
            <person name="Larsson K.H."/>
            <person name="Matsuura K."/>
            <person name="Barry K."/>
            <person name="Labutti K."/>
            <person name="Kuo R."/>
            <person name="Ohm R.A."/>
            <person name="Bhattacharya S.S."/>
            <person name="Shirouzu T."/>
            <person name="Yoshinaga Y."/>
            <person name="Martin F.M."/>
            <person name="Grigoriev I.V."/>
            <person name="Hibbett D.S."/>
        </authorList>
    </citation>
    <scope>NUCLEOTIDE SEQUENCE [LARGE SCALE GENOMIC DNA]</scope>
    <source>
        <strain evidence="2 3">CBS 109695</strain>
    </source>
</reference>
<keyword evidence="3" id="KW-1185">Reference proteome</keyword>
<sequence>MYHDKRFQTDPEFALIALNHEQIKNSTTSGYLLTKRKNFNAIAERLMNLDMGALNSLSRRMAAGEDVKDRTYEEQQCFQLMHEVDLVAHRVQGSVSTKRYMRNEIWAMIEYQGAPSWFITFSPADIKHPICLYYASEQLEFKPTFETADAAKRMVAANLVAGARFFHFMVQCFIETVLGVAIDDPGLFGESAAYYGTVEQ</sequence>